<dbReference type="FunFam" id="1.10.10.440:FF:000024">
    <property type="entry name" value="Pre-mRNA-processing protein 40A"/>
    <property type="match status" value="1"/>
</dbReference>
<evidence type="ECO:0000256" key="3">
    <source>
        <dbReference type="ARBA" id="ARBA00022737"/>
    </source>
</evidence>
<evidence type="ECO:0000256" key="1">
    <source>
        <dbReference type="ARBA" id="ARBA00004123"/>
    </source>
</evidence>
<evidence type="ECO:0000259" key="11">
    <source>
        <dbReference type="PROSITE" id="PS51676"/>
    </source>
</evidence>
<dbReference type="Gene3D" id="1.10.10.440">
    <property type="entry name" value="FF domain"/>
    <property type="match status" value="5"/>
</dbReference>
<feature type="region of interest" description="Disordered" evidence="9">
    <location>
        <begin position="343"/>
        <end position="408"/>
    </location>
</feature>
<comment type="caution">
    <text evidence="12">The sequence shown here is derived from an EMBL/GenBank/DDBJ whole genome shotgun (WGS) entry which is preliminary data.</text>
</comment>
<comment type="similarity">
    <text evidence="7">Belongs to the PRPF40 family.</text>
</comment>
<feature type="compositionally biased region" description="Basic and acidic residues" evidence="9">
    <location>
        <begin position="889"/>
        <end position="906"/>
    </location>
</feature>
<comment type="function">
    <text evidence="6">Binds the phosphorylated C-terminal domain (CTD) of the largest subunit of RNA polymerase II and functions as a scaffold for RNA processing machineries. May be involved in pre-mRNA splicing.</text>
</comment>
<feature type="domain" description="WW" evidence="10">
    <location>
        <begin position="279"/>
        <end position="312"/>
    </location>
</feature>
<dbReference type="Proteomes" id="UP000657918">
    <property type="component" value="Unassembled WGS sequence"/>
</dbReference>
<dbReference type="PROSITE" id="PS50020">
    <property type="entry name" value="WW_DOMAIN_2"/>
    <property type="match status" value="1"/>
</dbReference>
<feature type="compositionally biased region" description="Basic and acidic residues" evidence="9">
    <location>
        <begin position="990"/>
        <end position="999"/>
    </location>
</feature>
<dbReference type="SUPFAM" id="SSF81698">
    <property type="entry name" value="FF domain"/>
    <property type="match status" value="5"/>
</dbReference>
<dbReference type="InterPro" id="IPR002713">
    <property type="entry name" value="FF_domain"/>
</dbReference>
<dbReference type="InterPro" id="IPR039726">
    <property type="entry name" value="Prp40-like"/>
</dbReference>
<protein>
    <recommendedName>
        <fullName evidence="14">Pre-mRNA-processing protein 40A</fullName>
    </recommendedName>
</protein>
<dbReference type="FunFam" id="1.10.10.440:FF:000013">
    <property type="entry name" value="pre-mRNA-processing protein 40A isoform X1"/>
    <property type="match status" value="1"/>
</dbReference>
<feature type="compositionally biased region" description="Basic and acidic residues" evidence="9">
    <location>
        <begin position="1009"/>
        <end position="1018"/>
    </location>
</feature>
<sequence length="1082" mass="122315">MISVIPCVLAEEKAGFCAVCTLGENMGAVMINRQNHWMVTTLPFHESHTYAPPAINFLRRWTVFREQPLQPPLVGPMDPHRNLFPPPPMPVQFRPVVPVQPQQFIPASSPHFQPAGQGVTVMNAGLPPQPPQPQFPHSMQQLPAINNQPSHAPPPPPQAIPLTNAQPNRHVMSGSPMPPHSVQTSNYMPGLGGPGMPLSSSYTFAPSSYGQPPITFNAVSQYQPIPQMHASSIPSGGQPALSSMNQNTAPVIPIQHSGEHSSITTANVPTSSIQPRPTEEALTEWKEHTSANGRRYYYNRVTKQSKWEIPEELKLARAQVEKPSIMETQSKVFAKSHAPNSVLPSVDKAPSSADALSSTAQGAPSSPVPVKPVAAGNSQSHLASESPALPVMSSPTTTNADEVQTAESPVVDVPKNAEIIATAVNTITGPMSDNFSTHDKRSSEDNAPAQDKQEAEKDAVTDEKVINVTLEEKSANQDPLLYADKLEAKDAFKALLESANVGSEWTWDQAMRVTINDKRYGALKTLGERKQAFNEFLGQKRKQEAEERRAKQKKARGEFKKMLEESKELAASMRWSKVATLFENDERFKAVERERDRRDLIETYLQELEAKASTQWRKVQDRLEADERCSRLEKIDRLEIFQEYLHDLLKEEEEQRKIQKDEQRKAERKNRDDFRKLLEEHVALGILTAKTSWRDYHLKVKDLHAYVAVASNASGSTPKDLFEDVSEELQKQYHEDRTWIKDVVKLKKVPLASNWTLQDMKVAIIEDVSSPPISDVNLKMVFDELVERAREKEEKEAKKRKRLADDFLNLLKSFKDLTASSKWESFKEIFEGSREYSSIGEEAFCREMFEEYISQLKEQEENEHKRKEEKAKKEKEREERERRKAKHGREKERGHERDQEHMRKEEADVEISDTTETQVCSDKKRSGSDNNSRKQRKRHQNALDDLDESEKDRSKSSHRHSSNDHKKSRTHGSTPESDSESRHKKHKRDQHNGSRRAGDNEDLEDGEFGEDRETRCLEKAGSTTSRNSAKPARLCFAINDLNSKSHQRAESMLSSSALLLKTVLEAEAPFSSCFGRKQPTVH</sequence>
<feature type="region of interest" description="Disordered" evidence="9">
    <location>
        <begin position="128"/>
        <end position="166"/>
    </location>
</feature>
<feature type="domain" description="FF" evidence="11">
    <location>
        <begin position="552"/>
        <end position="607"/>
    </location>
</feature>
<evidence type="ECO:0000256" key="4">
    <source>
        <dbReference type="ARBA" id="ARBA00023187"/>
    </source>
</evidence>
<dbReference type="GO" id="GO:0071004">
    <property type="term" value="C:U2-type prespliceosome"/>
    <property type="evidence" value="ECO:0007669"/>
    <property type="project" value="TreeGrafter"/>
</dbReference>
<keyword evidence="13" id="KW-1185">Reference proteome</keyword>
<evidence type="ECO:0000256" key="9">
    <source>
        <dbReference type="SAM" id="MobiDB-lite"/>
    </source>
</evidence>
<feature type="domain" description="FF" evidence="11">
    <location>
        <begin position="485"/>
        <end position="539"/>
    </location>
</feature>
<dbReference type="EMBL" id="JADGMS010000009">
    <property type="protein sequence ID" value="KAF9675781.1"/>
    <property type="molecule type" value="Genomic_DNA"/>
</dbReference>
<gene>
    <name evidence="12" type="ORF">SADUNF_Sadunf09G0068500</name>
</gene>
<evidence type="ECO:0000256" key="5">
    <source>
        <dbReference type="ARBA" id="ARBA00023242"/>
    </source>
</evidence>
<dbReference type="OrthoDB" id="187617at2759"/>
<dbReference type="FunFam" id="1.10.10.440:FF:000022">
    <property type="entry name" value="Pre-mRNA-processing protein 40A"/>
    <property type="match status" value="1"/>
</dbReference>
<dbReference type="Pfam" id="PF25432">
    <property type="entry name" value="FF_PRPF40A"/>
    <property type="match status" value="1"/>
</dbReference>
<dbReference type="PANTHER" id="PTHR11864">
    <property type="entry name" value="PRE-MRNA-PROCESSING PROTEIN PRP40"/>
    <property type="match status" value="1"/>
</dbReference>
<evidence type="ECO:0000256" key="6">
    <source>
        <dbReference type="ARBA" id="ARBA00056384"/>
    </source>
</evidence>
<feature type="compositionally biased region" description="Polar residues" evidence="9">
    <location>
        <begin position="393"/>
        <end position="407"/>
    </location>
</feature>
<dbReference type="SMART" id="SM00456">
    <property type="entry name" value="WW"/>
    <property type="match status" value="1"/>
</dbReference>
<evidence type="ECO:0000256" key="8">
    <source>
        <dbReference type="ARBA" id="ARBA00064817"/>
    </source>
</evidence>
<keyword evidence="4" id="KW-0508">mRNA splicing</keyword>
<dbReference type="GO" id="GO:0005685">
    <property type="term" value="C:U1 snRNP"/>
    <property type="evidence" value="ECO:0007669"/>
    <property type="project" value="TreeGrafter"/>
</dbReference>
<dbReference type="InterPro" id="IPR036020">
    <property type="entry name" value="WW_dom_sf"/>
</dbReference>
<dbReference type="Gene3D" id="2.20.70.10">
    <property type="match status" value="1"/>
</dbReference>
<feature type="domain" description="FF" evidence="11">
    <location>
        <begin position="665"/>
        <end position="728"/>
    </location>
</feature>
<dbReference type="Pfam" id="PF01846">
    <property type="entry name" value="FF"/>
    <property type="match status" value="3"/>
</dbReference>
<accession>A0A835JVU7</accession>
<dbReference type="Pfam" id="PF00397">
    <property type="entry name" value="WW"/>
    <property type="match status" value="1"/>
</dbReference>
<dbReference type="PROSITE" id="PS51676">
    <property type="entry name" value="FF"/>
    <property type="match status" value="3"/>
</dbReference>
<keyword evidence="3" id="KW-0677">Repeat</keyword>
<feature type="region of interest" description="Disordered" evidence="9">
    <location>
        <begin position="859"/>
        <end position="1033"/>
    </location>
</feature>
<comment type="subunit">
    <text evidence="8">Interacts (via the WW domains) with the phosphorylated C-terminal domain of NRPB1 (via CTD domain).</text>
</comment>
<dbReference type="InterPro" id="IPR001202">
    <property type="entry name" value="WW_dom"/>
</dbReference>
<dbReference type="InterPro" id="IPR036517">
    <property type="entry name" value="FF_domain_sf"/>
</dbReference>
<organism evidence="12 13">
    <name type="scientific">Salix dunnii</name>
    <dbReference type="NCBI Taxonomy" id="1413687"/>
    <lineage>
        <taxon>Eukaryota</taxon>
        <taxon>Viridiplantae</taxon>
        <taxon>Streptophyta</taxon>
        <taxon>Embryophyta</taxon>
        <taxon>Tracheophyta</taxon>
        <taxon>Spermatophyta</taxon>
        <taxon>Magnoliopsida</taxon>
        <taxon>eudicotyledons</taxon>
        <taxon>Gunneridae</taxon>
        <taxon>Pentapetalae</taxon>
        <taxon>rosids</taxon>
        <taxon>fabids</taxon>
        <taxon>Malpighiales</taxon>
        <taxon>Salicaceae</taxon>
        <taxon>Saliceae</taxon>
        <taxon>Salix</taxon>
    </lineage>
</organism>
<reference evidence="12 13" key="1">
    <citation type="submission" date="2020-10" db="EMBL/GenBank/DDBJ databases">
        <title>Plant Genome Project.</title>
        <authorList>
            <person name="Zhang R.-G."/>
        </authorList>
    </citation>
    <scope>NUCLEOTIDE SEQUENCE [LARGE SCALE GENOMIC DNA]</scope>
    <source>
        <strain evidence="12">FAFU-HL-1</strain>
        <tissue evidence="12">Leaf</tissue>
    </source>
</reference>
<evidence type="ECO:0000256" key="2">
    <source>
        <dbReference type="ARBA" id="ARBA00022664"/>
    </source>
</evidence>
<dbReference type="GO" id="GO:0003723">
    <property type="term" value="F:RNA binding"/>
    <property type="evidence" value="ECO:0007669"/>
    <property type="project" value="TreeGrafter"/>
</dbReference>
<dbReference type="FunFam" id="1.10.10.440:FF:000026">
    <property type="entry name" value="Pre-mRNA-processing protein 40A"/>
    <property type="match status" value="1"/>
</dbReference>
<dbReference type="CDD" id="cd00201">
    <property type="entry name" value="WW"/>
    <property type="match status" value="1"/>
</dbReference>
<evidence type="ECO:0000313" key="13">
    <source>
        <dbReference type="Proteomes" id="UP000657918"/>
    </source>
</evidence>
<feature type="region of interest" description="Disordered" evidence="9">
    <location>
        <begin position="429"/>
        <end position="459"/>
    </location>
</feature>
<feature type="compositionally biased region" description="Basic and acidic residues" evidence="9">
    <location>
        <begin position="950"/>
        <end position="965"/>
    </location>
</feature>
<evidence type="ECO:0000313" key="12">
    <source>
        <dbReference type="EMBL" id="KAF9675781.1"/>
    </source>
</evidence>
<keyword evidence="5" id="KW-0539">Nucleus</keyword>
<proteinExistence type="inferred from homology"/>
<evidence type="ECO:0000256" key="7">
    <source>
        <dbReference type="ARBA" id="ARBA00061317"/>
    </source>
</evidence>
<dbReference type="SUPFAM" id="SSF51045">
    <property type="entry name" value="WW domain"/>
    <property type="match status" value="1"/>
</dbReference>
<dbReference type="GO" id="GO:0045292">
    <property type="term" value="P:mRNA cis splicing, via spliceosome"/>
    <property type="evidence" value="ECO:0007669"/>
    <property type="project" value="InterPro"/>
</dbReference>
<dbReference type="SMART" id="SM00441">
    <property type="entry name" value="FF"/>
    <property type="match status" value="4"/>
</dbReference>
<dbReference type="AlphaFoldDB" id="A0A835JVU7"/>
<dbReference type="GO" id="GO:0070063">
    <property type="term" value="F:RNA polymerase binding"/>
    <property type="evidence" value="ECO:0007669"/>
    <property type="project" value="UniProtKB-ARBA"/>
</dbReference>
<feature type="compositionally biased region" description="Basic and acidic residues" evidence="9">
    <location>
        <begin position="859"/>
        <end position="882"/>
    </location>
</feature>
<name>A0A835JVU7_9ROSI</name>
<evidence type="ECO:0008006" key="14">
    <source>
        <dbReference type="Google" id="ProtNLM"/>
    </source>
</evidence>
<feature type="compositionally biased region" description="Low complexity" evidence="9">
    <location>
        <begin position="135"/>
        <end position="150"/>
    </location>
</feature>
<comment type="subcellular location">
    <subcellularLocation>
        <location evidence="1">Nucleus</location>
    </subcellularLocation>
</comment>
<keyword evidence="2" id="KW-0507">mRNA processing</keyword>
<dbReference type="PANTHER" id="PTHR11864:SF33">
    <property type="entry name" value="PRE-MRNA-PROCESSING PROTEIN 40B"/>
    <property type="match status" value="1"/>
</dbReference>
<evidence type="ECO:0000259" key="10">
    <source>
        <dbReference type="PROSITE" id="PS50020"/>
    </source>
</evidence>